<comment type="caution">
    <text evidence="2">The sequence shown here is derived from an EMBL/GenBank/DDBJ whole genome shotgun (WGS) entry which is preliminary data.</text>
</comment>
<dbReference type="PANTHER" id="PTHR12392:SF0">
    <property type="entry name" value="LADININ-1"/>
    <property type="match status" value="1"/>
</dbReference>
<sequence>MAGSSGICVWGNGMSQGSWGAGILTRQWTLEDEEEQERERRRRHRNLSFATDDEDLPARDEDPPAPERLLSVEEAEGPQPLAPDPRDEEDVRAVLRTRQEQRQRCQEAQEEARQPPPVPEEQVQLPPGRRPSLECRSAEEGSLAGRAPAGSEKLSAAGKTLEPVANLDPETPSPSKCSVSQKIAVLEERAVSGKRAVLDKDSISEKRLVSEKATVFEKTPAPETQLAPGRAVAPARPQAWEHPASVGRPSSPRRQRDTGPEKDPKSSAGPLPRACGLPPVTLQVRTPCTEAEAEAPSPTRASPTFSSALQRSSPRTISFRMSPRRDSSEVALTRSASVRLPASSVKLGPKLEQYHSAIQRSESVRCASPSRTEFFVAPVDVASKRHLFEKELVGQSREGPASSRKENLQLSGLVMSRLNLWISRTQESAQQGPQNQEMQRESAAGGRPQWRKKPESPLGAEV</sequence>
<gene>
    <name evidence="2" type="ORF">FD754_022530</name>
</gene>
<evidence type="ECO:0000313" key="3">
    <source>
        <dbReference type="Proteomes" id="UP000326458"/>
    </source>
</evidence>
<feature type="compositionally biased region" description="Polar residues" evidence="1">
    <location>
        <begin position="424"/>
        <end position="437"/>
    </location>
</feature>
<reference evidence="2 3" key="1">
    <citation type="submission" date="2019-06" db="EMBL/GenBank/DDBJ databases">
        <title>Discovery of a novel chromosome fission-fusion reversal in muntjac.</title>
        <authorList>
            <person name="Mudd A.B."/>
            <person name="Bredeson J.V."/>
            <person name="Baum R."/>
            <person name="Hockemeyer D."/>
            <person name="Rokhsar D.S."/>
        </authorList>
    </citation>
    <scope>NUCLEOTIDE SEQUENCE [LARGE SCALE GENOMIC DNA]</scope>
    <source>
        <strain evidence="2">UTSW_UCB_Mm</strain>
        <tissue evidence="2">Fibroblast cell line</tissue>
    </source>
</reference>
<feature type="region of interest" description="Disordered" evidence="1">
    <location>
        <begin position="30"/>
        <end position="330"/>
    </location>
</feature>
<dbReference type="Proteomes" id="UP000326458">
    <property type="component" value="Unassembled WGS sequence"/>
</dbReference>
<dbReference type="PANTHER" id="PTHR12392">
    <property type="entry name" value="LADININ 1"/>
    <property type="match status" value="1"/>
</dbReference>
<evidence type="ECO:0008006" key="4">
    <source>
        <dbReference type="Google" id="ProtNLM"/>
    </source>
</evidence>
<feature type="region of interest" description="Disordered" evidence="1">
    <location>
        <begin position="424"/>
        <end position="462"/>
    </location>
</feature>
<protein>
    <recommendedName>
        <fullName evidence="4">Ladinin-1</fullName>
    </recommendedName>
</protein>
<evidence type="ECO:0000256" key="1">
    <source>
        <dbReference type="SAM" id="MobiDB-lite"/>
    </source>
</evidence>
<proteinExistence type="predicted"/>
<feature type="compositionally biased region" description="Basic and acidic residues" evidence="1">
    <location>
        <begin position="185"/>
        <end position="210"/>
    </location>
</feature>
<feature type="compositionally biased region" description="Basic and acidic residues" evidence="1">
    <location>
        <begin position="89"/>
        <end position="113"/>
    </location>
</feature>
<feature type="compositionally biased region" description="Polar residues" evidence="1">
    <location>
        <begin position="299"/>
        <end position="316"/>
    </location>
</feature>
<organism evidence="2 3">
    <name type="scientific">Muntiacus muntjak</name>
    <name type="common">Barking deer</name>
    <name type="synonym">Indian muntjac</name>
    <dbReference type="NCBI Taxonomy" id="9888"/>
    <lineage>
        <taxon>Eukaryota</taxon>
        <taxon>Metazoa</taxon>
        <taxon>Chordata</taxon>
        <taxon>Craniata</taxon>
        <taxon>Vertebrata</taxon>
        <taxon>Euteleostomi</taxon>
        <taxon>Mammalia</taxon>
        <taxon>Eutheria</taxon>
        <taxon>Laurasiatheria</taxon>
        <taxon>Artiodactyla</taxon>
        <taxon>Ruminantia</taxon>
        <taxon>Pecora</taxon>
        <taxon>Cervidae</taxon>
        <taxon>Muntiacinae</taxon>
        <taxon>Muntiacus</taxon>
    </lineage>
</organism>
<dbReference type="AlphaFoldDB" id="A0A5N3V8R4"/>
<dbReference type="GO" id="GO:0005198">
    <property type="term" value="F:structural molecule activity"/>
    <property type="evidence" value="ECO:0007669"/>
    <property type="project" value="InterPro"/>
</dbReference>
<keyword evidence="3" id="KW-1185">Reference proteome</keyword>
<evidence type="ECO:0000313" key="2">
    <source>
        <dbReference type="EMBL" id="KAB0345604.1"/>
    </source>
</evidence>
<dbReference type="EMBL" id="VCEA01000003">
    <property type="protein sequence ID" value="KAB0345604.1"/>
    <property type="molecule type" value="Genomic_DNA"/>
</dbReference>
<dbReference type="InterPro" id="IPR017404">
    <property type="entry name" value="Ladinin_1"/>
</dbReference>
<name>A0A5N3V8R4_MUNMU</name>
<accession>A0A5N3V8R4</accession>
<feature type="compositionally biased region" description="Basic and acidic residues" evidence="1">
    <location>
        <begin position="254"/>
        <end position="265"/>
    </location>
</feature>